<feature type="transmembrane region" description="Helical" evidence="8">
    <location>
        <begin position="61"/>
        <end position="81"/>
    </location>
</feature>
<evidence type="ECO:0000256" key="6">
    <source>
        <dbReference type="ARBA" id="ARBA00023136"/>
    </source>
</evidence>
<evidence type="ECO:0000256" key="3">
    <source>
        <dbReference type="ARBA" id="ARBA00022679"/>
    </source>
</evidence>
<evidence type="ECO:0000256" key="4">
    <source>
        <dbReference type="ARBA" id="ARBA00022692"/>
    </source>
</evidence>
<keyword evidence="7 10" id="KW-0012">Acyltransferase</keyword>
<evidence type="ECO:0000256" key="8">
    <source>
        <dbReference type="SAM" id="Phobius"/>
    </source>
</evidence>
<keyword evidence="4 8" id="KW-0812">Transmembrane</keyword>
<protein>
    <submittedName>
        <fullName evidence="10">Putative glycerol-3-phosphate acyltransferase 3</fullName>
        <ecNumber evidence="10">2.3.1.15</ecNumber>
    </submittedName>
</protein>
<evidence type="ECO:0000256" key="2">
    <source>
        <dbReference type="ARBA" id="ARBA00007937"/>
    </source>
</evidence>
<dbReference type="SUPFAM" id="SSF69593">
    <property type="entry name" value="Glycerol-3-phosphate (1)-acyltransferase"/>
    <property type="match status" value="1"/>
</dbReference>
<keyword evidence="5 8" id="KW-1133">Transmembrane helix</keyword>
<proteinExistence type="inferred from homology"/>
<dbReference type="InterPro" id="IPR056462">
    <property type="entry name" value="HAD_RAM2/GPAT1-8"/>
</dbReference>
<dbReference type="EC" id="2.3.1.15" evidence="10"/>
<dbReference type="GO" id="GO:0016791">
    <property type="term" value="F:phosphatase activity"/>
    <property type="evidence" value="ECO:0007669"/>
    <property type="project" value="TreeGrafter"/>
</dbReference>
<feature type="domain" description="Phospholipid/glycerol acyltransferase" evidence="9">
    <location>
        <begin position="303"/>
        <end position="404"/>
    </location>
</feature>
<organism evidence="10">
    <name type="scientific">Glycine soja</name>
    <name type="common">Wild soybean</name>
    <dbReference type="NCBI Taxonomy" id="3848"/>
    <lineage>
        <taxon>Eukaryota</taxon>
        <taxon>Viridiplantae</taxon>
        <taxon>Streptophyta</taxon>
        <taxon>Embryophyta</taxon>
        <taxon>Tracheophyta</taxon>
        <taxon>Spermatophyta</taxon>
        <taxon>Magnoliopsida</taxon>
        <taxon>eudicotyledons</taxon>
        <taxon>Gunneridae</taxon>
        <taxon>Pentapetalae</taxon>
        <taxon>rosids</taxon>
        <taxon>fabids</taxon>
        <taxon>Fabales</taxon>
        <taxon>Fabaceae</taxon>
        <taxon>Papilionoideae</taxon>
        <taxon>50 kb inversion clade</taxon>
        <taxon>NPAAA clade</taxon>
        <taxon>indigoferoid/millettioid clade</taxon>
        <taxon>Phaseoleae</taxon>
        <taxon>Glycine</taxon>
        <taxon>Glycine subgen. Soja</taxon>
    </lineage>
</organism>
<name>A0A0B2PZF7_GLYSO</name>
<dbReference type="PANTHER" id="PTHR15486:SF65">
    <property type="entry name" value="GLYCEROL-3-PHOSPHATE ACYLTRANSFERASE"/>
    <property type="match status" value="1"/>
</dbReference>
<accession>A0A0B2PZF7</accession>
<evidence type="ECO:0000256" key="1">
    <source>
        <dbReference type="ARBA" id="ARBA00004141"/>
    </source>
</evidence>
<keyword evidence="6 8" id="KW-0472">Membrane</keyword>
<feature type="transmembrane region" description="Helical" evidence="8">
    <location>
        <begin position="33"/>
        <end position="55"/>
    </location>
</feature>
<dbReference type="AlphaFoldDB" id="A0A0B2PZF7"/>
<feature type="transmembrane region" description="Helical" evidence="8">
    <location>
        <begin position="233"/>
        <end position="251"/>
    </location>
</feature>
<dbReference type="Pfam" id="PF23270">
    <property type="entry name" value="HAD_RAM2_N"/>
    <property type="match status" value="1"/>
</dbReference>
<dbReference type="Proteomes" id="UP000053555">
    <property type="component" value="Unassembled WGS sequence"/>
</dbReference>
<reference evidence="10" key="1">
    <citation type="submission" date="2014-07" db="EMBL/GenBank/DDBJ databases">
        <title>Identification of a novel salt tolerance gene in wild soybean by whole-genome sequencing.</title>
        <authorList>
            <person name="Lam H.-M."/>
            <person name="Qi X."/>
            <person name="Li M.-W."/>
            <person name="Liu X."/>
            <person name="Xie M."/>
            <person name="Ni M."/>
            <person name="Xu X."/>
        </authorList>
    </citation>
    <scope>NUCLEOTIDE SEQUENCE [LARGE SCALE GENOMIC DNA]</scope>
    <source>
        <tissue evidence="10">Root</tissue>
    </source>
</reference>
<dbReference type="Pfam" id="PF01553">
    <property type="entry name" value="Acyltransferase"/>
    <property type="match status" value="1"/>
</dbReference>
<keyword evidence="3 10" id="KW-0808">Transferase</keyword>
<dbReference type="GO" id="GO:0010143">
    <property type="term" value="P:cutin biosynthetic process"/>
    <property type="evidence" value="ECO:0007669"/>
    <property type="project" value="TreeGrafter"/>
</dbReference>
<dbReference type="SMART" id="SM00563">
    <property type="entry name" value="PlsC"/>
    <property type="match status" value="1"/>
</dbReference>
<dbReference type="PANTHER" id="PTHR15486">
    <property type="entry name" value="ANCIENT UBIQUITOUS PROTEIN"/>
    <property type="match status" value="1"/>
</dbReference>
<dbReference type="GO" id="GO:0004366">
    <property type="term" value="F:glycerol-3-phosphate O-acyltransferase activity"/>
    <property type="evidence" value="ECO:0007669"/>
    <property type="project" value="UniProtKB-EC"/>
</dbReference>
<dbReference type="InterPro" id="IPR002123">
    <property type="entry name" value="Plipid/glycerol_acylTrfase"/>
</dbReference>
<comment type="similarity">
    <text evidence="2">Belongs to the GPAT/DAPAT family.</text>
</comment>
<comment type="subcellular location">
    <subcellularLocation>
        <location evidence="1">Membrane</location>
        <topology evidence="1">Multi-pass membrane protein</topology>
    </subcellularLocation>
</comment>
<evidence type="ECO:0000256" key="5">
    <source>
        <dbReference type="ARBA" id="ARBA00022989"/>
    </source>
</evidence>
<evidence type="ECO:0000256" key="7">
    <source>
        <dbReference type="ARBA" id="ARBA00023315"/>
    </source>
</evidence>
<evidence type="ECO:0000259" key="9">
    <source>
        <dbReference type="SMART" id="SM00563"/>
    </source>
</evidence>
<dbReference type="EMBL" id="KN661681">
    <property type="protein sequence ID" value="KHN14500.1"/>
    <property type="molecule type" value="Genomic_DNA"/>
</dbReference>
<gene>
    <name evidence="10" type="ORF">glysoja_049045</name>
</gene>
<dbReference type="GO" id="GO:0090447">
    <property type="term" value="F:glycerol-3-phosphate 2-O-acyltransferase activity"/>
    <property type="evidence" value="ECO:0007669"/>
    <property type="project" value="TreeGrafter"/>
</dbReference>
<evidence type="ECO:0000313" key="10">
    <source>
        <dbReference type="EMBL" id="KHN14500.1"/>
    </source>
</evidence>
<dbReference type="GO" id="GO:0016020">
    <property type="term" value="C:membrane"/>
    <property type="evidence" value="ECO:0007669"/>
    <property type="project" value="UniProtKB-SubCell"/>
</dbReference>
<sequence length="498" mass="56110">MRTISLVQKKAKPGNNETLVFNFEGTLLRSTSLFPYFMLVAFEAGGVLRSLILFLSYPLVWLVGENQLGLKIMVFLSFFGLRKDTFRTGSAVLAKFFLEDVGLEGFEAVICCERKVASSKLPRVMVENFLKDYLGVDAVIARELKSFSGFFLGVFESKKPIKIPSYKVNGGTKEGNINNNNSIGIIDNHVEYIDQEELFQQFKEFYITDERRNWHVLPRERYPKPLIFHDGRLAFRPTLASSVALFIWLPFGLFLSLFRFTIGIALPLNVSAPILALSGTRTTVSRPQSTLSLVHYEENQKGMLYVCNHRTLLDPLYVAIVLGKPLSAVTYSLSRLSEIVSPIRTIRLTRDREKDREIMDKMLSLGNLVVCPEGTTCREPYLLRFSPLFSELTDNIVPVAVDVKVSMFYGTTASGYKCLDPFFHFLNPNPTYFIKFLGMLPQSQTCQAGGKSKIEVANFVQNEICNALGFACTNLTRKDKYLVLAGNEGVSPSNDCNR</sequence>